<gene>
    <name evidence="1" type="ORF">J2S03_000062</name>
</gene>
<dbReference type="EMBL" id="JAUSTP010000001">
    <property type="protein sequence ID" value="MDQ0188258.1"/>
    <property type="molecule type" value="Genomic_DNA"/>
</dbReference>
<name>A0ABT9XD83_9BACL</name>
<keyword evidence="2" id="KW-1185">Reference proteome</keyword>
<proteinExistence type="predicted"/>
<sequence length="107" mass="12239">MGMVGMSSMLGKAIGKAIAKQFVEKPQRIKVPDPQKILEHMSHQRHLDLSELYEVLYAAKTPRSVNEIIKYLKSDAASNLTLWQRGKMIHECFDKIDILHTIQSLLH</sequence>
<evidence type="ECO:0000313" key="2">
    <source>
        <dbReference type="Proteomes" id="UP001232973"/>
    </source>
</evidence>
<keyword evidence="1" id="KW-0489">Methyltransferase</keyword>
<evidence type="ECO:0000313" key="1">
    <source>
        <dbReference type="EMBL" id="MDQ0188258.1"/>
    </source>
</evidence>
<keyword evidence="1" id="KW-0808">Transferase</keyword>
<dbReference type="Proteomes" id="UP001232973">
    <property type="component" value="Unassembled WGS sequence"/>
</dbReference>
<reference evidence="1 2" key="1">
    <citation type="submission" date="2023-07" db="EMBL/GenBank/DDBJ databases">
        <title>Genomic Encyclopedia of Type Strains, Phase IV (KMG-IV): sequencing the most valuable type-strain genomes for metagenomic binning, comparative biology and taxonomic classification.</title>
        <authorList>
            <person name="Goeker M."/>
        </authorList>
    </citation>
    <scope>NUCLEOTIDE SEQUENCE [LARGE SCALE GENOMIC DNA]</scope>
    <source>
        <strain evidence="1 2">DSM 4006</strain>
    </source>
</reference>
<protein>
    <submittedName>
        <fullName evidence="1">SAM-dependent MidA family methyltransferase</fullName>
    </submittedName>
</protein>
<accession>A0ABT9XD83</accession>
<dbReference type="GO" id="GO:0008168">
    <property type="term" value="F:methyltransferase activity"/>
    <property type="evidence" value="ECO:0007669"/>
    <property type="project" value="UniProtKB-KW"/>
</dbReference>
<comment type="caution">
    <text evidence="1">The sequence shown here is derived from an EMBL/GenBank/DDBJ whole genome shotgun (WGS) entry which is preliminary data.</text>
</comment>
<dbReference type="GO" id="GO:0032259">
    <property type="term" value="P:methylation"/>
    <property type="evidence" value="ECO:0007669"/>
    <property type="project" value="UniProtKB-KW"/>
</dbReference>
<organism evidence="1 2">
    <name type="scientific">Alicyclobacillus cycloheptanicus</name>
    <dbReference type="NCBI Taxonomy" id="1457"/>
    <lineage>
        <taxon>Bacteria</taxon>
        <taxon>Bacillati</taxon>
        <taxon>Bacillota</taxon>
        <taxon>Bacilli</taxon>
        <taxon>Bacillales</taxon>
        <taxon>Alicyclobacillaceae</taxon>
        <taxon>Alicyclobacillus</taxon>
    </lineage>
</organism>